<dbReference type="Pfam" id="PF13692">
    <property type="entry name" value="Glyco_trans_1_4"/>
    <property type="match status" value="1"/>
</dbReference>
<dbReference type="STRING" id="1070870.SAMN05444351_0659"/>
<dbReference type="PANTHER" id="PTHR12526">
    <property type="entry name" value="GLYCOSYLTRANSFERASE"/>
    <property type="match status" value="1"/>
</dbReference>
<dbReference type="EMBL" id="FQVX01000001">
    <property type="protein sequence ID" value="SHF74421.1"/>
    <property type="molecule type" value="Genomic_DNA"/>
</dbReference>
<dbReference type="AlphaFoldDB" id="A0A1M5E5S6"/>
<dbReference type="GO" id="GO:0016740">
    <property type="term" value="F:transferase activity"/>
    <property type="evidence" value="ECO:0007669"/>
    <property type="project" value="UniProtKB-KW"/>
</dbReference>
<dbReference type="PANTHER" id="PTHR12526:SF630">
    <property type="entry name" value="GLYCOSYLTRANSFERASE"/>
    <property type="match status" value="1"/>
</dbReference>
<keyword evidence="2" id="KW-1185">Reference proteome</keyword>
<dbReference type="Gene3D" id="3.40.50.11010">
    <property type="match status" value="1"/>
</dbReference>
<protein>
    <submittedName>
        <fullName evidence="1">Glycosyl transferases group 1</fullName>
    </submittedName>
</protein>
<organism evidence="1 2">
    <name type="scientific">Geodermatophilus nigrescens</name>
    <dbReference type="NCBI Taxonomy" id="1070870"/>
    <lineage>
        <taxon>Bacteria</taxon>
        <taxon>Bacillati</taxon>
        <taxon>Actinomycetota</taxon>
        <taxon>Actinomycetes</taxon>
        <taxon>Geodermatophilales</taxon>
        <taxon>Geodermatophilaceae</taxon>
        <taxon>Geodermatophilus</taxon>
    </lineage>
</organism>
<reference evidence="1 2" key="1">
    <citation type="submission" date="2016-11" db="EMBL/GenBank/DDBJ databases">
        <authorList>
            <person name="Jaros S."/>
            <person name="Januszkiewicz K."/>
            <person name="Wedrychowicz H."/>
        </authorList>
    </citation>
    <scope>NUCLEOTIDE SEQUENCE [LARGE SCALE GENOMIC DNA]</scope>
    <source>
        <strain evidence="1 2">DSM 45408</strain>
    </source>
</reference>
<evidence type="ECO:0000313" key="2">
    <source>
        <dbReference type="Proteomes" id="UP000184471"/>
    </source>
</evidence>
<evidence type="ECO:0000313" key="1">
    <source>
        <dbReference type="EMBL" id="SHF74421.1"/>
    </source>
</evidence>
<dbReference type="RefSeq" id="WP_217651103.1">
    <property type="nucleotide sequence ID" value="NZ_FQVX01000001.1"/>
</dbReference>
<gene>
    <name evidence="1" type="ORF">SAMN05444351_0659</name>
</gene>
<sequence length="399" mass="45373">MRRRPASHPGAGPDYVCFAAQDWWYHNQAHSDFQLMRSVARERKVLVVNSIGMRMPRPGVSTHVTRRLARKLRSVARLVRRPLPDLPGFHVVSPLPLPFYGSERARRWGALAVRAQVRATMWWLGMRDPVVVVTVPTAWDVVRPMRRSSLVFNRSDRHSAFPEADTRSIAALENQLLQNADHVLYVSRALMQEEEPHTGPRRHFLDHGVDVGHFRRRPHEEWPADIRDVPGPRIGFYGALDDFVVDFDLLERLAAELPEASLVLIGDANHPMGRFDRYPNVHWLGPRPYESIPAYGSAFDVAVMPWQDNTWIAHANPIKLKEYLALGLPVVSTDFAELADYRDRVRVAHTPDDFVAAVRRTLADGGPSTPEARRRSVLGCSWDSRASTLIERAEVPTRI</sequence>
<dbReference type="SUPFAM" id="SSF53756">
    <property type="entry name" value="UDP-Glycosyltransferase/glycogen phosphorylase"/>
    <property type="match status" value="1"/>
</dbReference>
<dbReference type="Proteomes" id="UP000184471">
    <property type="component" value="Unassembled WGS sequence"/>
</dbReference>
<accession>A0A1M5E5S6</accession>
<name>A0A1M5E5S6_9ACTN</name>
<keyword evidence="1" id="KW-0808">Transferase</keyword>
<proteinExistence type="predicted"/>
<dbReference type="Gene3D" id="3.40.50.2000">
    <property type="entry name" value="Glycogen Phosphorylase B"/>
    <property type="match status" value="1"/>
</dbReference>